<dbReference type="RefSeq" id="WP_066663115.1">
    <property type="nucleotide sequence ID" value="NZ_CP011402.1"/>
</dbReference>
<name>A0A172RZ49_9ACTN</name>
<dbReference type="STRING" id="79604.AAY81_06910"/>
<evidence type="ECO:0000256" key="2">
    <source>
        <dbReference type="SAM" id="Phobius"/>
    </source>
</evidence>
<dbReference type="InterPro" id="IPR003425">
    <property type="entry name" value="CCB3/YggT"/>
</dbReference>
<proteinExistence type="inferred from homology"/>
<keyword evidence="4" id="KW-1185">Reference proteome</keyword>
<keyword evidence="2" id="KW-1133">Transmembrane helix</keyword>
<dbReference type="PANTHER" id="PTHR33219:SF14">
    <property type="entry name" value="PROTEIN COFACTOR ASSEMBLY OF COMPLEX C SUBUNIT B CCB3, CHLOROPLASTIC-RELATED"/>
    <property type="match status" value="1"/>
</dbReference>
<comment type="similarity">
    <text evidence="1">Belongs to the YggT family.</text>
</comment>
<keyword evidence="2" id="KW-0472">Membrane</keyword>
<gene>
    <name evidence="3" type="ORF">SAMN02910314_00949</name>
</gene>
<sequence length="85" mass="9732">MVAYVIYQVGQVYSLLILVYCVLTWFPIRRDGVMADIFRFFQKICDPYLNLFRKLLPPIGGAIDVSPIIALVVLQLLVGLLVRLF</sequence>
<dbReference type="AlphaFoldDB" id="A0A172RZ49"/>
<evidence type="ECO:0000313" key="3">
    <source>
        <dbReference type="EMBL" id="SEO70855.1"/>
    </source>
</evidence>
<keyword evidence="2" id="KW-0812">Transmembrane</keyword>
<protein>
    <submittedName>
        <fullName evidence="3">YggT family protein</fullName>
    </submittedName>
</protein>
<dbReference type="PANTHER" id="PTHR33219">
    <property type="entry name" value="YLMG HOMOLOG PROTEIN 2, CHLOROPLASTIC"/>
    <property type="match status" value="1"/>
</dbReference>
<dbReference type="KEGG" id="ddt:AAY81_06910"/>
<dbReference type="Pfam" id="PF02325">
    <property type="entry name" value="CCB3_YggT"/>
    <property type="match status" value="1"/>
</dbReference>
<dbReference type="OrthoDB" id="9806665at2"/>
<evidence type="ECO:0000256" key="1">
    <source>
        <dbReference type="ARBA" id="ARBA00010894"/>
    </source>
</evidence>
<accession>A0A172RZ49</accession>
<organism evidence="3 4">
    <name type="scientific">Denitrobacterium detoxificans</name>
    <dbReference type="NCBI Taxonomy" id="79604"/>
    <lineage>
        <taxon>Bacteria</taxon>
        <taxon>Bacillati</taxon>
        <taxon>Actinomycetota</taxon>
        <taxon>Coriobacteriia</taxon>
        <taxon>Eggerthellales</taxon>
        <taxon>Eggerthellaceae</taxon>
        <taxon>Denitrobacterium</taxon>
    </lineage>
</organism>
<dbReference type="GO" id="GO:0016020">
    <property type="term" value="C:membrane"/>
    <property type="evidence" value="ECO:0007669"/>
    <property type="project" value="InterPro"/>
</dbReference>
<feature type="transmembrane region" description="Helical" evidence="2">
    <location>
        <begin position="12"/>
        <end position="28"/>
    </location>
</feature>
<dbReference type="EMBL" id="FOEC01000004">
    <property type="protein sequence ID" value="SEO70855.1"/>
    <property type="molecule type" value="Genomic_DNA"/>
</dbReference>
<dbReference type="PATRIC" id="fig|79604.3.peg.1399"/>
<dbReference type="Proteomes" id="UP000182975">
    <property type="component" value="Unassembled WGS sequence"/>
</dbReference>
<feature type="transmembrane region" description="Helical" evidence="2">
    <location>
        <begin position="59"/>
        <end position="82"/>
    </location>
</feature>
<evidence type="ECO:0000313" key="4">
    <source>
        <dbReference type="Proteomes" id="UP000182975"/>
    </source>
</evidence>
<reference evidence="4" key="1">
    <citation type="submission" date="2016-10" db="EMBL/GenBank/DDBJ databases">
        <authorList>
            <person name="Varghese N."/>
        </authorList>
    </citation>
    <scope>NUCLEOTIDE SEQUENCE [LARGE SCALE GENOMIC DNA]</scope>
    <source>
        <strain evidence="4">DSM 21843</strain>
    </source>
</reference>